<sequence length="709" mass="79346">MEAARKVDFRTTKPATPEGRSVESMFRTIDEKLELILDAQDARFRMLDDKLERFNRRMDNLERHSECSPRTPAPVVEDELNRSAFDPAHGMRRRLGSLDTASVRRQQDDTTANSLETLRYIHERLASLETQTQALPDKVTPSIHRRLDTLETQVKILPDRVDTLLRQLQSRLKDQSTPLHALTDPQRHHTWLARTEESISAMHRTLESLEMQGRNLPDRVSLAVSGDETLGYIQSRLESLEKQIDDLPERFPRGLDDDQLHAHLVPLETQLKGWPDRMHELIKEVVTTAITEVIDHALVAVHVRLESMEKESNSHFDQLGTRMDVVSQSMKLDQLPKRWHDTIEALVNKIVTTALRHHFEKAAAVDNSAATATAVVGQLDSRFKPLETHLQGLPQVLHLALEDNVSVVAMVVNDALAMMHRRLDTLESLPTTLQDVIKQAVKPPSDDKPIESKATTPPPPISSNAKASSNSDVKPAESKKTPLPPPMETRASRDPPVITVVDSPPSAPQPVATRLRRMPKQPSSPEAVTTKSKPAFVPRKRRTKETTKSTPPPKPRPTFVWSDGSVHNAPEDWVFPITNCRALWELWFIGDPVNRIGPYRLLTKSDIKHTYVLKTRGKAAAVVQKIIDTAVDHAIVASVDALNNLPPDACMSVFEKAFLVLMGHASAAAGGGHKVEASILPQNAGNNMFTTIYTMLVNQKRKRSESDEG</sequence>
<protein>
    <submittedName>
        <fullName evidence="2">Uncharacterized protein</fullName>
    </submittedName>
</protein>
<evidence type="ECO:0000313" key="2">
    <source>
        <dbReference type="EMBL" id="KAF0733141.1"/>
    </source>
</evidence>
<dbReference type="Proteomes" id="UP000481153">
    <property type="component" value="Unassembled WGS sequence"/>
</dbReference>
<feature type="region of interest" description="Disordered" evidence="1">
    <location>
        <begin position="440"/>
        <end position="563"/>
    </location>
</feature>
<feature type="compositionally biased region" description="Polar residues" evidence="1">
    <location>
        <begin position="462"/>
        <end position="472"/>
    </location>
</feature>
<proteinExistence type="predicted"/>
<name>A0A6G0X057_9STRA</name>
<dbReference type="AlphaFoldDB" id="A0A6G0X057"/>
<keyword evidence="3" id="KW-1185">Reference proteome</keyword>
<feature type="compositionally biased region" description="Polar residues" evidence="1">
    <location>
        <begin position="521"/>
        <end position="532"/>
    </location>
</feature>
<organism evidence="2 3">
    <name type="scientific">Aphanomyces euteiches</name>
    <dbReference type="NCBI Taxonomy" id="100861"/>
    <lineage>
        <taxon>Eukaryota</taxon>
        <taxon>Sar</taxon>
        <taxon>Stramenopiles</taxon>
        <taxon>Oomycota</taxon>
        <taxon>Saprolegniomycetes</taxon>
        <taxon>Saprolegniales</taxon>
        <taxon>Verrucalvaceae</taxon>
        <taxon>Aphanomyces</taxon>
    </lineage>
</organism>
<comment type="caution">
    <text evidence="2">The sequence shown here is derived from an EMBL/GenBank/DDBJ whole genome shotgun (WGS) entry which is preliminary data.</text>
</comment>
<dbReference type="VEuPathDB" id="FungiDB:AeMF1_021315"/>
<accession>A0A6G0X057</accession>
<gene>
    <name evidence="2" type="ORF">Ae201684_009962</name>
</gene>
<evidence type="ECO:0000256" key="1">
    <source>
        <dbReference type="SAM" id="MobiDB-lite"/>
    </source>
</evidence>
<dbReference type="EMBL" id="VJMJ01000126">
    <property type="protein sequence ID" value="KAF0733141.1"/>
    <property type="molecule type" value="Genomic_DNA"/>
</dbReference>
<reference evidence="2 3" key="1">
    <citation type="submission" date="2019-07" db="EMBL/GenBank/DDBJ databases">
        <title>Genomics analysis of Aphanomyces spp. identifies a new class of oomycete effector associated with host adaptation.</title>
        <authorList>
            <person name="Gaulin E."/>
        </authorList>
    </citation>
    <scope>NUCLEOTIDE SEQUENCE [LARGE SCALE GENOMIC DNA]</scope>
    <source>
        <strain evidence="2 3">ATCC 201684</strain>
    </source>
</reference>
<evidence type="ECO:0000313" key="3">
    <source>
        <dbReference type="Proteomes" id="UP000481153"/>
    </source>
</evidence>